<evidence type="ECO:0000313" key="3">
    <source>
        <dbReference type="Proteomes" id="UP001150924"/>
    </source>
</evidence>
<dbReference type="Pfam" id="PF14243">
    <property type="entry name" value="R2K_3"/>
    <property type="match status" value="1"/>
</dbReference>
<dbReference type="InterPro" id="IPR025643">
    <property type="entry name" value="R2K_3"/>
</dbReference>
<sequence>MLLLTQAPDPPPEDGDDIVASTRAAVAAGFDSLHLPPDADHRGDLLGPIAALAMRPVREPAVWIGTIPEPATYRAVYAALRARGLDLVNDPDAHLQVMEFDRAYPRLAGLTPTSVVVTDLRDIEAAAAVAGLPAFVKGAVLSRKHLGWRHCVATTIPELRERVAAVLRSPFHSRGRAIVRTLAPLRHHRVAATDVPIAREYRVFLYRGEPLAHGYYWPYFHDFVALSPAEEAEVLALARRAAARLDAPLLSLDIAQLESGAWIVIEPGDPQFSGLSFIAPRPLWRRLAERLSRETGS</sequence>
<accession>A0A9X3J1L1</accession>
<reference evidence="2" key="1">
    <citation type="submission" date="2022-11" db="EMBL/GenBank/DDBJ databases">
        <title>Minimal conservation of predation-associated metabolite biosynthetic gene clusters underscores biosynthetic potential of Myxococcota including descriptions for ten novel species: Archangium lansinium sp. nov., Myxococcus landrumus sp. nov., Nannocystis bai.</title>
        <authorList>
            <person name="Ahearne A."/>
            <person name="Stevens C."/>
            <person name="Phillips K."/>
        </authorList>
    </citation>
    <scope>NUCLEOTIDE SEQUENCE</scope>
    <source>
        <strain evidence="2">Na p29</strain>
    </source>
</reference>
<dbReference type="AlphaFoldDB" id="A0A9X3J1L1"/>
<proteinExistence type="predicted"/>
<organism evidence="2 3">
    <name type="scientific">Nannocystis pusilla</name>
    <dbReference type="NCBI Taxonomy" id="889268"/>
    <lineage>
        <taxon>Bacteria</taxon>
        <taxon>Pseudomonadati</taxon>
        <taxon>Myxococcota</taxon>
        <taxon>Polyangia</taxon>
        <taxon>Nannocystales</taxon>
        <taxon>Nannocystaceae</taxon>
        <taxon>Nannocystis</taxon>
    </lineage>
</organism>
<gene>
    <name evidence="2" type="ORF">OV079_40785</name>
</gene>
<name>A0A9X3J1L1_9BACT</name>
<evidence type="ECO:0000313" key="2">
    <source>
        <dbReference type="EMBL" id="MCY1011786.1"/>
    </source>
</evidence>
<evidence type="ECO:0000259" key="1">
    <source>
        <dbReference type="Pfam" id="PF14243"/>
    </source>
</evidence>
<dbReference type="EMBL" id="JAPNKE010000002">
    <property type="protein sequence ID" value="MCY1011786.1"/>
    <property type="molecule type" value="Genomic_DNA"/>
</dbReference>
<dbReference type="RefSeq" id="WP_267775100.1">
    <property type="nucleotide sequence ID" value="NZ_JAPNKE010000002.1"/>
</dbReference>
<dbReference type="SUPFAM" id="SSF56059">
    <property type="entry name" value="Glutathione synthetase ATP-binding domain-like"/>
    <property type="match status" value="1"/>
</dbReference>
<feature type="domain" description="ATP-grasp" evidence="1">
    <location>
        <begin position="133"/>
        <end position="287"/>
    </location>
</feature>
<protein>
    <submittedName>
        <fullName evidence="2">ATP-grasp domain-containing protein</fullName>
    </submittedName>
</protein>
<comment type="caution">
    <text evidence="2">The sequence shown here is derived from an EMBL/GenBank/DDBJ whole genome shotgun (WGS) entry which is preliminary data.</text>
</comment>
<keyword evidence="3" id="KW-1185">Reference proteome</keyword>
<dbReference type="Proteomes" id="UP001150924">
    <property type="component" value="Unassembled WGS sequence"/>
</dbReference>